<name>A0A7S3ZNU4_9STRA</name>
<evidence type="ECO:0000259" key="11">
    <source>
        <dbReference type="Pfam" id="PF26171"/>
    </source>
</evidence>
<keyword evidence="5" id="KW-0677">Repeat</keyword>
<dbReference type="PANTHER" id="PTHR22781">
    <property type="entry name" value="DELTA ADAPTIN-RELATED"/>
    <property type="match status" value="1"/>
</dbReference>
<gene>
    <name evidence="12" type="ORF">PCAL00307_LOCUS4361</name>
    <name evidence="13" type="ORF">PECAL_5P17140</name>
</gene>
<evidence type="ECO:0000313" key="14">
    <source>
        <dbReference type="Proteomes" id="UP000789595"/>
    </source>
</evidence>
<protein>
    <recommendedName>
        <fullName evidence="3 8">AP-3 complex subunit delta</fullName>
    </recommendedName>
</protein>
<proteinExistence type="inferred from homology"/>
<dbReference type="GO" id="GO:0005794">
    <property type="term" value="C:Golgi apparatus"/>
    <property type="evidence" value="ECO:0007669"/>
    <property type="project" value="UniProtKB-SubCell"/>
</dbReference>
<dbReference type="InterPro" id="IPR016024">
    <property type="entry name" value="ARM-type_fold"/>
</dbReference>
<dbReference type="GO" id="GO:0006896">
    <property type="term" value="P:Golgi to vacuole transport"/>
    <property type="evidence" value="ECO:0007669"/>
    <property type="project" value="TreeGrafter"/>
</dbReference>
<evidence type="ECO:0000256" key="9">
    <source>
        <dbReference type="SAM" id="MobiDB-lite"/>
    </source>
</evidence>
<feature type="domain" description="AP-3 complex subunit delta Mu C-terminal" evidence="11">
    <location>
        <begin position="965"/>
        <end position="1061"/>
    </location>
</feature>
<dbReference type="InterPro" id="IPR058898">
    <property type="entry name" value="Mu_AP3"/>
</dbReference>
<evidence type="ECO:0000313" key="12">
    <source>
        <dbReference type="EMBL" id="CAE0688927.1"/>
    </source>
</evidence>
<evidence type="ECO:0000256" key="4">
    <source>
        <dbReference type="ARBA" id="ARBA00022448"/>
    </source>
</evidence>
<evidence type="ECO:0000259" key="10">
    <source>
        <dbReference type="Pfam" id="PF01602"/>
    </source>
</evidence>
<dbReference type="GO" id="GO:0010008">
    <property type="term" value="C:endosome membrane"/>
    <property type="evidence" value="ECO:0007669"/>
    <property type="project" value="TreeGrafter"/>
</dbReference>
<reference evidence="12" key="1">
    <citation type="submission" date="2021-01" db="EMBL/GenBank/DDBJ databases">
        <authorList>
            <person name="Corre E."/>
            <person name="Pelletier E."/>
            <person name="Niang G."/>
            <person name="Scheremetjew M."/>
            <person name="Finn R."/>
            <person name="Kale V."/>
            <person name="Holt S."/>
            <person name="Cochrane G."/>
            <person name="Meng A."/>
            <person name="Brown T."/>
            <person name="Cohen L."/>
        </authorList>
    </citation>
    <scope>NUCLEOTIDE SEQUENCE</scope>
    <source>
        <strain evidence="12">CCMP1756</strain>
    </source>
</reference>
<feature type="compositionally biased region" description="Basic and acidic residues" evidence="9">
    <location>
        <begin position="687"/>
        <end position="698"/>
    </location>
</feature>
<dbReference type="InterPro" id="IPR011989">
    <property type="entry name" value="ARM-like"/>
</dbReference>
<sequence>MFEKSLQDLVKGIRAHKRDPAAFVSTAIAECKKELKNVDPFVKAQAVRKLTYLQMLGYDVSWASFAIVETMSQPRFAHKRIGYLAACQCFCETTDVVLLTTNLLKKEFQSTSQYEVGLAVNCLANIVTRDLGRDLLQDCTLLMAHSKPYVRKKATSAMFKLFVRYPQGLRLTFDKLKARLDDAEPAVASCAVNVVCELANKNPNNYLSMAPQFFRLLTTSSNNWMLIKVVKLMGALVPREPRLARKLLEPLATIVQNTAAKSLQYECIHTLTLALPYTKKADGSDSRNAPGVVRLCADHLRQFVDDPDQNLKYLGLVGFVELMKSHPRAVVEHRELVLLCLSDDDVTIRTRALELLTGMVTRKTLEDLVLKLLAHVRQADGAYRDELVSRIILVCSRDKYAYLSDFVWYLNVLVQLARLRGAQKHGALLASQLVDITMRVRPVRAFAARDALRLLLDDKLEVGQGLAAVGDVLAAAAWIAGEFASHLLEEEDESDDESDDEEDALPAFPSEQPRVTLVDVLTRPGTTRLPARVQAVYLQNTLKVITVLSSEDSDELSPALQLLSERLDVFLRSGHVEVQERATALKSLLTTLGAWSNAQQCRNSSAALRATVSERMVPVNPKAQARVPKPQGLDLSKPFSETTLTAFLEQPDPATKPCSFGEADETFDAGFDDDDAFAETGGFYDIKGSDDESSEGEKKKKKKKDKKKKKKSSSRLNPDHEDPFYIGGGHVRPGDVSVDDVPVVRLSKKDLSSKKDKKSKKKKSRKVGRADVYVEDSLPDGVSDDEGKRRVAASSSVRGRCPGVGRRPRERLDPPARRRRDAGPSPRRKKKDKKKKLAAVAEDADPDALDLSQIDLTAPLRADEVMPQRQHRVVEAAPRSEPDWAAPAKPKKKEKKEKKSKKSKKKEKAASEEDLLGFGTSSPPPPPQPSGDVFDLLGTGDAPPAQAPPVDALLGPSLDLSPGQTSPSDFAQLLAATDGWCSSSVRVKRTGASDDPIGAVASKLRASVVERSAGAASLHAVAGSGGHVALLVKANDKRLKVDVKASDQGLVDTVVAELKGLAV</sequence>
<dbReference type="FunFam" id="1.25.10.10:FF:000251">
    <property type="entry name" value="AP-3 complex subunit delta"/>
    <property type="match status" value="1"/>
</dbReference>
<feature type="domain" description="Clathrin/coatomer adaptor adaptin-like N-terminal" evidence="10">
    <location>
        <begin position="25"/>
        <end position="590"/>
    </location>
</feature>
<comment type="subunit">
    <text evidence="8">Adaptor protein complex 3 (AP-3) is a heterotetramer.</text>
</comment>
<evidence type="ECO:0000256" key="1">
    <source>
        <dbReference type="ARBA" id="ARBA00004308"/>
    </source>
</evidence>
<dbReference type="OrthoDB" id="10264595at2759"/>
<evidence type="ECO:0000256" key="2">
    <source>
        <dbReference type="ARBA" id="ARBA00006613"/>
    </source>
</evidence>
<evidence type="ECO:0000256" key="3">
    <source>
        <dbReference type="ARBA" id="ARBA00015717"/>
    </source>
</evidence>
<feature type="compositionally biased region" description="Acidic residues" evidence="9">
    <location>
        <begin position="773"/>
        <end position="784"/>
    </location>
</feature>
<dbReference type="Pfam" id="PF01602">
    <property type="entry name" value="Adaptin_N"/>
    <property type="match status" value="1"/>
</dbReference>
<dbReference type="InterPro" id="IPR002553">
    <property type="entry name" value="Clathrin/coatomer_adapt-like_N"/>
</dbReference>
<feature type="compositionally biased region" description="Basic residues" evidence="9">
    <location>
        <begin position="826"/>
        <end position="837"/>
    </location>
</feature>
<dbReference type="Proteomes" id="UP000789595">
    <property type="component" value="Unassembled WGS sequence"/>
</dbReference>
<feature type="compositionally biased region" description="Basic residues" evidence="9">
    <location>
        <begin position="889"/>
        <end position="907"/>
    </location>
</feature>
<dbReference type="PIRSF" id="PIRSF037092">
    <property type="entry name" value="AP3_complex_delta"/>
    <property type="match status" value="1"/>
</dbReference>
<dbReference type="GO" id="GO:0006623">
    <property type="term" value="P:protein targeting to vacuole"/>
    <property type="evidence" value="ECO:0007669"/>
    <property type="project" value="TreeGrafter"/>
</dbReference>
<dbReference type="AlphaFoldDB" id="A0A7S3ZNU4"/>
<dbReference type="EMBL" id="CAKKNE010000005">
    <property type="protein sequence ID" value="CAH0377132.1"/>
    <property type="molecule type" value="Genomic_DNA"/>
</dbReference>
<dbReference type="EMBL" id="HBIW01005314">
    <property type="protein sequence ID" value="CAE0688927.1"/>
    <property type="molecule type" value="Transcribed_RNA"/>
</dbReference>
<dbReference type="InterPro" id="IPR017105">
    <property type="entry name" value="AP3_complex_dsu"/>
</dbReference>
<feature type="compositionally biased region" description="Basic residues" evidence="9">
    <location>
        <begin position="699"/>
        <end position="713"/>
    </location>
</feature>
<evidence type="ECO:0000256" key="6">
    <source>
        <dbReference type="ARBA" id="ARBA00022927"/>
    </source>
</evidence>
<keyword evidence="8" id="KW-0333">Golgi apparatus</keyword>
<dbReference type="PANTHER" id="PTHR22781:SF12">
    <property type="entry name" value="AP-3 COMPLEX SUBUNIT DELTA-1"/>
    <property type="match status" value="1"/>
</dbReference>
<feature type="compositionally biased region" description="Basic residues" evidence="9">
    <location>
        <begin position="755"/>
        <end position="767"/>
    </location>
</feature>
<evidence type="ECO:0000313" key="13">
    <source>
        <dbReference type="EMBL" id="CAH0377132.1"/>
    </source>
</evidence>
<comment type="similarity">
    <text evidence="2 8">Belongs to the adaptor complexes large subunit family.</text>
</comment>
<keyword evidence="14" id="KW-1185">Reference proteome</keyword>
<dbReference type="Gene3D" id="1.25.10.10">
    <property type="entry name" value="Leucine-rich Repeat Variant"/>
    <property type="match status" value="1"/>
</dbReference>
<feature type="compositionally biased region" description="Low complexity" evidence="9">
    <location>
        <begin position="792"/>
        <end position="805"/>
    </location>
</feature>
<keyword evidence="7" id="KW-0472">Membrane</keyword>
<dbReference type="GO" id="GO:0030123">
    <property type="term" value="C:AP-3 adaptor complex"/>
    <property type="evidence" value="ECO:0007669"/>
    <property type="project" value="InterPro"/>
</dbReference>
<evidence type="ECO:0000256" key="8">
    <source>
        <dbReference type="PIRNR" id="PIRNR037092"/>
    </source>
</evidence>
<dbReference type="Pfam" id="PF26171">
    <property type="entry name" value="Mu_AP3"/>
    <property type="match status" value="1"/>
</dbReference>
<feature type="compositionally biased region" description="Basic and acidic residues" evidence="9">
    <location>
        <begin position="861"/>
        <end position="882"/>
    </location>
</feature>
<evidence type="ECO:0000256" key="5">
    <source>
        <dbReference type="ARBA" id="ARBA00022737"/>
    </source>
</evidence>
<reference evidence="13" key="2">
    <citation type="submission" date="2021-11" db="EMBL/GenBank/DDBJ databases">
        <authorList>
            <consortium name="Genoscope - CEA"/>
            <person name="William W."/>
        </authorList>
    </citation>
    <scope>NUCLEOTIDE SEQUENCE</scope>
</reference>
<feature type="region of interest" description="Disordered" evidence="9">
    <location>
        <begin position="682"/>
        <end position="964"/>
    </location>
</feature>
<accession>A0A7S3ZNU4</accession>
<feature type="compositionally biased region" description="Low complexity" evidence="9">
    <location>
        <begin position="734"/>
        <end position="745"/>
    </location>
</feature>
<keyword evidence="6 8" id="KW-0653">Protein transport</keyword>
<evidence type="ECO:0000256" key="7">
    <source>
        <dbReference type="ARBA" id="ARBA00023136"/>
    </source>
</evidence>
<dbReference type="SUPFAM" id="SSF48371">
    <property type="entry name" value="ARM repeat"/>
    <property type="match status" value="1"/>
</dbReference>
<organism evidence="12">
    <name type="scientific">Pelagomonas calceolata</name>
    <dbReference type="NCBI Taxonomy" id="35677"/>
    <lineage>
        <taxon>Eukaryota</taxon>
        <taxon>Sar</taxon>
        <taxon>Stramenopiles</taxon>
        <taxon>Ochrophyta</taxon>
        <taxon>Pelagophyceae</taxon>
        <taxon>Pelagomonadales</taxon>
        <taxon>Pelagomonadaceae</taxon>
        <taxon>Pelagomonas</taxon>
    </lineage>
</organism>
<feature type="compositionally biased region" description="Low complexity" evidence="9">
    <location>
        <begin position="941"/>
        <end position="952"/>
    </location>
</feature>
<keyword evidence="4 8" id="KW-0813">Transport</keyword>
<comment type="subcellular location">
    <subcellularLocation>
        <location evidence="1">Endomembrane system</location>
    </subcellularLocation>
    <subcellularLocation>
        <location evidence="8">Golgi apparatus</location>
    </subcellularLocation>
</comment>